<evidence type="ECO:0000256" key="2">
    <source>
        <dbReference type="SAM" id="Phobius"/>
    </source>
</evidence>
<reference evidence="4" key="1">
    <citation type="submission" date="2016-09" db="EMBL/GenBank/DDBJ databases">
        <authorList>
            <person name="Varghese N."/>
            <person name="Submissions S."/>
        </authorList>
    </citation>
    <scope>NUCLEOTIDE SEQUENCE [LARGE SCALE GENOMIC DNA]</scope>
    <source>
        <strain evidence="4">JS23</strain>
    </source>
</reference>
<dbReference type="RefSeq" id="WP_091903571.1">
    <property type="nucleotide sequence ID" value="NZ_FNLO01000001.1"/>
</dbReference>
<name>A0A1H2PIU2_9BURK</name>
<evidence type="ECO:0000313" key="4">
    <source>
        <dbReference type="Proteomes" id="UP000243719"/>
    </source>
</evidence>
<accession>A0A1H2PIU2</accession>
<proteinExistence type="predicted"/>
<dbReference type="EMBL" id="FNLO01000001">
    <property type="protein sequence ID" value="SDV46169.1"/>
    <property type="molecule type" value="Genomic_DNA"/>
</dbReference>
<keyword evidence="4" id="KW-1185">Reference proteome</keyword>
<protein>
    <submittedName>
        <fullName evidence="3">Uncharacterized protein</fullName>
    </submittedName>
</protein>
<evidence type="ECO:0000313" key="3">
    <source>
        <dbReference type="EMBL" id="SDV46169.1"/>
    </source>
</evidence>
<feature type="transmembrane region" description="Helical" evidence="2">
    <location>
        <begin position="111"/>
        <end position="137"/>
    </location>
</feature>
<dbReference type="OrthoDB" id="9006273at2"/>
<feature type="compositionally biased region" description="Basic and acidic residues" evidence="1">
    <location>
        <begin position="1"/>
        <end position="18"/>
    </location>
</feature>
<feature type="region of interest" description="Disordered" evidence="1">
    <location>
        <begin position="1"/>
        <end position="20"/>
    </location>
</feature>
<organism evidence="3 4">
    <name type="scientific">Chitinasiproducens palmae</name>
    <dbReference type="NCBI Taxonomy" id="1770053"/>
    <lineage>
        <taxon>Bacteria</taxon>
        <taxon>Pseudomonadati</taxon>
        <taxon>Pseudomonadota</taxon>
        <taxon>Betaproteobacteria</taxon>
        <taxon>Burkholderiales</taxon>
        <taxon>Burkholderiaceae</taxon>
        <taxon>Chitinasiproducens</taxon>
    </lineage>
</organism>
<sequence length="144" mass="15585">MNTPHESENTTPGPEKRGNALPTALHVGTGLFGVPAVWVLQVLSSQTLAAYACYPHRTPLVDPKWSGLTAQLLLLNVFCVVLGGAGAWYAWRAWGKMRREAAEDEPGPIRFLMHVGFLMGVVFGIAIVFTAAVMMVMNECGTTQ</sequence>
<gene>
    <name evidence="3" type="ORF">SAMN05216551_101139</name>
</gene>
<dbReference type="Proteomes" id="UP000243719">
    <property type="component" value="Unassembled WGS sequence"/>
</dbReference>
<feature type="transmembrane region" description="Helical" evidence="2">
    <location>
        <begin position="68"/>
        <end position="91"/>
    </location>
</feature>
<keyword evidence="2" id="KW-0812">Transmembrane</keyword>
<dbReference type="AlphaFoldDB" id="A0A1H2PIU2"/>
<keyword evidence="2" id="KW-1133">Transmembrane helix</keyword>
<dbReference type="STRING" id="1770053.SAMN05216551_101139"/>
<evidence type="ECO:0000256" key="1">
    <source>
        <dbReference type="SAM" id="MobiDB-lite"/>
    </source>
</evidence>
<keyword evidence="2" id="KW-0472">Membrane</keyword>